<dbReference type="PANTHER" id="PTHR43214">
    <property type="entry name" value="TWO-COMPONENT RESPONSE REGULATOR"/>
    <property type="match status" value="1"/>
</dbReference>
<dbReference type="SUPFAM" id="SSF52172">
    <property type="entry name" value="CheY-like"/>
    <property type="match status" value="1"/>
</dbReference>
<feature type="domain" description="Response regulatory" evidence="5">
    <location>
        <begin position="5"/>
        <end position="121"/>
    </location>
</feature>
<evidence type="ECO:0000259" key="5">
    <source>
        <dbReference type="PROSITE" id="PS50110"/>
    </source>
</evidence>
<name>A0ABU0P5T2_9MICO</name>
<proteinExistence type="predicted"/>
<dbReference type="Proteomes" id="UP001239085">
    <property type="component" value="Unassembled WGS sequence"/>
</dbReference>
<dbReference type="InterPro" id="IPR058245">
    <property type="entry name" value="NreC/VraR/RcsB-like_REC"/>
</dbReference>
<protein>
    <submittedName>
        <fullName evidence="6">DNA-binding NarL/FixJ family response regulator</fullName>
    </submittedName>
</protein>
<gene>
    <name evidence="6" type="ORF">QFZ46_000835</name>
</gene>
<dbReference type="SMART" id="SM00448">
    <property type="entry name" value="REC"/>
    <property type="match status" value="1"/>
</dbReference>
<dbReference type="SUPFAM" id="SSF46894">
    <property type="entry name" value="C-terminal effector domain of the bipartite response regulators"/>
    <property type="match status" value="1"/>
</dbReference>
<accession>A0ABU0P5T2</accession>
<dbReference type="CDD" id="cd06170">
    <property type="entry name" value="LuxR_C_like"/>
    <property type="match status" value="1"/>
</dbReference>
<keyword evidence="7" id="KW-1185">Reference proteome</keyword>
<evidence type="ECO:0000256" key="3">
    <source>
        <dbReference type="PROSITE-ProRule" id="PRU00169"/>
    </source>
</evidence>
<dbReference type="Pfam" id="PF00072">
    <property type="entry name" value="Response_reg"/>
    <property type="match status" value="1"/>
</dbReference>
<reference evidence="6 7" key="1">
    <citation type="submission" date="2023-07" db="EMBL/GenBank/DDBJ databases">
        <title>Comparative genomics of wheat-associated soil bacteria to identify genetic determinants of phenazine resistance.</title>
        <authorList>
            <person name="Mouncey N."/>
        </authorList>
    </citation>
    <scope>NUCLEOTIDE SEQUENCE [LARGE SCALE GENOMIC DNA]</scope>
    <source>
        <strain evidence="6 7">W2I7</strain>
    </source>
</reference>
<dbReference type="PRINTS" id="PR00038">
    <property type="entry name" value="HTHLUXR"/>
</dbReference>
<dbReference type="InterPro" id="IPR001789">
    <property type="entry name" value="Sig_transdc_resp-reg_receiver"/>
</dbReference>
<evidence type="ECO:0000313" key="7">
    <source>
        <dbReference type="Proteomes" id="UP001239085"/>
    </source>
</evidence>
<dbReference type="Pfam" id="PF00196">
    <property type="entry name" value="GerE"/>
    <property type="match status" value="1"/>
</dbReference>
<keyword evidence="2 6" id="KW-0238">DNA-binding</keyword>
<dbReference type="PROSITE" id="PS50110">
    <property type="entry name" value="RESPONSE_REGULATORY"/>
    <property type="match status" value="1"/>
</dbReference>
<dbReference type="InterPro" id="IPR016032">
    <property type="entry name" value="Sig_transdc_resp-reg_C-effctor"/>
</dbReference>
<feature type="domain" description="HTH luxR-type" evidence="4">
    <location>
        <begin position="149"/>
        <end position="214"/>
    </location>
</feature>
<organism evidence="6 7">
    <name type="scientific">Microbacterium murale</name>
    <dbReference type="NCBI Taxonomy" id="1081040"/>
    <lineage>
        <taxon>Bacteria</taxon>
        <taxon>Bacillati</taxon>
        <taxon>Actinomycetota</taxon>
        <taxon>Actinomycetes</taxon>
        <taxon>Micrococcales</taxon>
        <taxon>Microbacteriaceae</taxon>
        <taxon>Microbacterium</taxon>
    </lineage>
</organism>
<dbReference type="PANTHER" id="PTHR43214:SF43">
    <property type="entry name" value="TWO-COMPONENT RESPONSE REGULATOR"/>
    <property type="match status" value="1"/>
</dbReference>
<evidence type="ECO:0000259" key="4">
    <source>
        <dbReference type="PROSITE" id="PS50043"/>
    </source>
</evidence>
<evidence type="ECO:0000313" key="6">
    <source>
        <dbReference type="EMBL" id="MDQ0642675.1"/>
    </source>
</evidence>
<dbReference type="RefSeq" id="WP_307358611.1">
    <property type="nucleotide sequence ID" value="NZ_JAUSXK010000001.1"/>
</dbReference>
<dbReference type="Gene3D" id="3.40.50.2300">
    <property type="match status" value="1"/>
</dbReference>
<dbReference type="EMBL" id="JAUSXK010000001">
    <property type="protein sequence ID" value="MDQ0642675.1"/>
    <property type="molecule type" value="Genomic_DNA"/>
</dbReference>
<sequence>MPEIRVLIVDDDPLVRSALSHFVSRDAEIQVIGEAESGLEAIAFVERDIPDVIMMDVQMPEMNGIEATAAIAERWPDVRVLAVTTLEGSDTVLPMLSAGASGYMLKDSSAESIVAGVREVHKGASSLSPRIASMLIAHVRATESTGAGRTGPLAALTERETEVMHRLAEGMSNAEIARALIVSEGTVKAHLGSIMSKWQIRDRVQIIVAAARAGLVDFR</sequence>
<evidence type="ECO:0000256" key="2">
    <source>
        <dbReference type="ARBA" id="ARBA00023125"/>
    </source>
</evidence>
<dbReference type="CDD" id="cd17535">
    <property type="entry name" value="REC_NarL-like"/>
    <property type="match status" value="1"/>
</dbReference>
<dbReference type="InterPro" id="IPR039420">
    <property type="entry name" value="WalR-like"/>
</dbReference>
<dbReference type="InterPro" id="IPR000792">
    <property type="entry name" value="Tscrpt_reg_LuxR_C"/>
</dbReference>
<dbReference type="PROSITE" id="PS00622">
    <property type="entry name" value="HTH_LUXR_1"/>
    <property type="match status" value="1"/>
</dbReference>
<evidence type="ECO:0000256" key="1">
    <source>
        <dbReference type="ARBA" id="ARBA00022553"/>
    </source>
</evidence>
<dbReference type="GO" id="GO:0003677">
    <property type="term" value="F:DNA binding"/>
    <property type="evidence" value="ECO:0007669"/>
    <property type="project" value="UniProtKB-KW"/>
</dbReference>
<comment type="caution">
    <text evidence="6">The sequence shown here is derived from an EMBL/GenBank/DDBJ whole genome shotgun (WGS) entry which is preliminary data.</text>
</comment>
<dbReference type="InterPro" id="IPR011006">
    <property type="entry name" value="CheY-like_superfamily"/>
</dbReference>
<keyword evidence="1 3" id="KW-0597">Phosphoprotein</keyword>
<feature type="modified residue" description="4-aspartylphosphate" evidence="3">
    <location>
        <position position="56"/>
    </location>
</feature>
<dbReference type="PROSITE" id="PS50043">
    <property type="entry name" value="HTH_LUXR_2"/>
    <property type="match status" value="1"/>
</dbReference>
<dbReference type="SMART" id="SM00421">
    <property type="entry name" value="HTH_LUXR"/>
    <property type="match status" value="1"/>
</dbReference>